<evidence type="ECO:0000259" key="2">
    <source>
        <dbReference type="PROSITE" id="PS50174"/>
    </source>
</evidence>
<evidence type="ECO:0000313" key="3">
    <source>
        <dbReference type="EMBL" id="OAQ24211.1"/>
    </source>
</evidence>
<proteinExistence type="predicted"/>
<dbReference type="PROSITE" id="PS50174">
    <property type="entry name" value="G_PATCH"/>
    <property type="match status" value="1"/>
</dbReference>
<feature type="compositionally biased region" description="Basic and acidic residues" evidence="1">
    <location>
        <begin position="117"/>
        <end position="127"/>
    </location>
</feature>
<dbReference type="EMBL" id="KV442099">
    <property type="protein sequence ID" value="OAQ24211.1"/>
    <property type="molecule type" value="Genomic_DNA"/>
</dbReference>
<dbReference type="GO" id="GO:0003676">
    <property type="term" value="F:nucleic acid binding"/>
    <property type="evidence" value="ECO:0007669"/>
    <property type="project" value="InterPro"/>
</dbReference>
<evidence type="ECO:0000256" key="1">
    <source>
        <dbReference type="SAM" id="MobiDB-lite"/>
    </source>
</evidence>
<name>A0A197JI77_9FUNG</name>
<feature type="domain" description="G-patch" evidence="2">
    <location>
        <begin position="26"/>
        <end position="72"/>
    </location>
</feature>
<dbReference type="PANTHER" id="PTHR23149">
    <property type="entry name" value="G PATCH DOMAIN CONTAINING PROTEIN"/>
    <property type="match status" value="1"/>
</dbReference>
<feature type="compositionally biased region" description="Basic residues" evidence="1">
    <location>
        <begin position="159"/>
        <end position="175"/>
    </location>
</feature>
<evidence type="ECO:0000313" key="4">
    <source>
        <dbReference type="Proteomes" id="UP000078512"/>
    </source>
</evidence>
<dbReference type="SMART" id="SM00443">
    <property type="entry name" value="G_patch"/>
    <property type="match status" value="1"/>
</dbReference>
<organism evidence="3 4">
    <name type="scientific">Linnemannia elongata AG-77</name>
    <dbReference type="NCBI Taxonomy" id="1314771"/>
    <lineage>
        <taxon>Eukaryota</taxon>
        <taxon>Fungi</taxon>
        <taxon>Fungi incertae sedis</taxon>
        <taxon>Mucoromycota</taxon>
        <taxon>Mortierellomycotina</taxon>
        <taxon>Mortierellomycetes</taxon>
        <taxon>Mortierellales</taxon>
        <taxon>Mortierellaceae</taxon>
        <taxon>Linnemannia</taxon>
    </lineage>
</organism>
<dbReference type="InterPro" id="IPR050656">
    <property type="entry name" value="PINX1"/>
</dbReference>
<feature type="compositionally biased region" description="Basic residues" evidence="1">
    <location>
        <begin position="128"/>
        <end position="151"/>
    </location>
</feature>
<dbReference type="STRING" id="1314771.A0A197JI77"/>
<gene>
    <name evidence="3" type="ORF">K457DRAFT_82382</name>
</gene>
<accession>A0A197JI77</accession>
<feature type="region of interest" description="Disordered" evidence="1">
    <location>
        <begin position="61"/>
        <end position="80"/>
    </location>
</feature>
<feature type="compositionally biased region" description="Basic and acidic residues" evidence="1">
    <location>
        <begin position="176"/>
        <end position="185"/>
    </location>
</feature>
<feature type="region of interest" description="Disordered" evidence="1">
    <location>
        <begin position="89"/>
        <end position="196"/>
    </location>
</feature>
<feature type="compositionally biased region" description="Basic and acidic residues" evidence="1">
    <location>
        <begin position="91"/>
        <end position="110"/>
    </location>
</feature>
<sequence length="196" mass="22225">MSLKAVRHAKQRLAPDPRNLHWANDTNKFGFKMMEKMGWSQGKGLGAKEDGVQEHVKVRLKENHLGVGATKKSSDNWLGNTDAFSRLLADLNERVEQDSKDNSADNSKDNSDDDDNKDSSSDSDSKKEKKSKKESKEKKSKKESKEKKSKKEGKEKKEKKDKKDKKDKKEKKSKKSSKENDDDKNSIMAAINGRKA</sequence>
<keyword evidence="4" id="KW-1185">Reference proteome</keyword>
<dbReference type="Proteomes" id="UP000078512">
    <property type="component" value="Unassembled WGS sequence"/>
</dbReference>
<dbReference type="Pfam" id="PF01585">
    <property type="entry name" value="G-patch"/>
    <property type="match status" value="1"/>
</dbReference>
<reference evidence="3 4" key="1">
    <citation type="submission" date="2016-05" db="EMBL/GenBank/DDBJ databases">
        <title>Genome sequencing reveals origins of a unique bacterial endosymbiosis in the earliest lineages of terrestrial Fungi.</title>
        <authorList>
            <consortium name="DOE Joint Genome Institute"/>
            <person name="Uehling J."/>
            <person name="Gryganskyi A."/>
            <person name="Hameed K."/>
            <person name="Tschaplinski T."/>
            <person name="Misztal P."/>
            <person name="Wu S."/>
            <person name="Desiro A."/>
            <person name="Vande Pol N."/>
            <person name="Du Z.-Y."/>
            <person name="Zienkiewicz A."/>
            <person name="Zienkiewicz K."/>
            <person name="Morin E."/>
            <person name="Tisserant E."/>
            <person name="Splivallo R."/>
            <person name="Hainaut M."/>
            <person name="Henrissat B."/>
            <person name="Ohm R."/>
            <person name="Kuo A."/>
            <person name="Yan J."/>
            <person name="Lipzen A."/>
            <person name="Nolan M."/>
            <person name="Labutti K."/>
            <person name="Barry K."/>
            <person name="Goldstein A."/>
            <person name="Labbe J."/>
            <person name="Schadt C."/>
            <person name="Tuskan G."/>
            <person name="Grigoriev I."/>
            <person name="Martin F."/>
            <person name="Vilgalys R."/>
            <person name="Bonito G."/>
        </authorList>
    </citation>
    <scope>NUCLEOTIDE SEQUENCE [LARGE SCALE GENOMIC DNA]</scope>
    <source>
        <strain evidence="3 4">AG-77</strain>
    </source>
</reference>
<dbReference type="GO" id="GO:0010521">
    <property type="term" value="F:telomerase inhibitor activity"/>
    <property type="evidence" value="ECO:0007669"/>
    <property type="project" value="TreeGrafter"/>
</dbReference>
<dbReference type="InterPro" id="IPR000467">
    <property type="entry name" value="G_patch_dom"/>
</dbReference>
<dbReference type="OrthoDB" id="29523at2759"/>
<dbReference type="PANTHER" id="PTHR23149:SF27">
    <property type="entry name" value="PIN2_TERF1-INTERACTING TELOMERASE INHIBITOR 1"/>
    <property type="match status" value="1"/>
</dbReference>
<dbReference type="GO" id="GO:0005730">
    <property type="term" value="C:nucleolus"/>
    <property type="evidence" value="ECO:0007669"/>
    <property type="project" value="TreeGrafter"/>
</dbReference>
<protein>
    <submittedName>
        <fullName evidence="3">G-patch-domain-containing protein</fullName>
    </submittedName>
</protein>
<dbReference type="AlphaFoldDB" id="A0A197JI77"/>